<dbReference type="AlphaFoldDB" id="A0A2H4SQC7"/>
<reference evidence="8 9" key="1">
    <citation type="journal article" date="2017" name="BMC Genomics">
        <title>Chromosome level assembly and secondary metabolite potential of the parasitic fungus Cordyceps militaris.</title>
        <authorList>
            <person name="Kramer G.J."/>
            <person name="Nodwell J.R."/>
        </authorList>
    </citation>
    <scope>NUCLEOTIDE SEQUENCE [LARGE SCALE GENOMIC DNA]</scope>
    <source>
        <strain evidence="8 9">ATCC 34164</strain>
    </source>
</reference>
<feature type="transmembrane region" description="Helical" evidence="6">
    <location>
        <begin position="392"/>
        <end position="412"/>
    </location>
</feature>
<dbReference type="GO" id="GO:0016020">
    <property type="term" value="C:membrane"/>
    <property type="evidence" value="ECO:0007669"/>
    <property type="project" value="UniProtKB-SubCell"/>
</dbReference>
<feature type="transmembrane region" description="Helical" evidence="6">
    <location>
        <begin position="347"/>
        <end position="372"/>
    </location>
</feature>
<feature type="transmembrane region" description="Helical" evidence="6">
    <location>
        <begin position="418"/>
        <end position="442"/>
    </location>
</feature>
<feature type="transmembrane region" description="Helical" evidence="6">
    <location>
        <begin position="137"/>
        <end position="159"/>
    </location>
</feature>
<keyword evidence="3 6" id="KW-1133">Transmembrane helix</keyword>
<dbReference type="Proteomes" id="UP000323067">
    <property type="component" value="Chromosome v"/>
</dbReference>
<dbReference type="VEuPathDB" id="FungiDB:A9K55_004153"/>
<evidence type="ECO:0000256" key="3">
    <source>
        <dbReference type="ARBA" id="ARBA00022989"/>
    </source>
</evidence>
<dbReference type="VEuPathDB" id="FungiDB:CCM_01800"/>
<evidence type="ECO:0000313" key="9">
    <source>
        <dbReference type="Proteomes" id="UP000323067"/>
    </source>
</evidence>
<feature type="compositionally biased region" description="Basic and acidic residues" evidence="5">
    <location>
        <begin position="19"/>
        <end position="31"/>
    </location>
</feature>
<gene>
    <name evidence="8" type="ORF">A9K55_004153</name>
</gene>
<feature type="transmembrane region" description="Helical" evidence="6">
    <location>
        <begin position="287"/>
        <end position="306"/>
    </location>
</feature>
<dbReference type="InterPro" id="IPR050524">
    <property type="entry name" value="APC_YAT"/>
</dbReference>
<proteinExistence type="predicted"/>
<dbReference type="EMBL" id="CP023325">
    <property type="protein sequence ID" value="ATY65321.1"/>
    <property type="molecule type" value="Genomic_DNA"/>
</dbReference>
<dbReference type="PANTHER" id="PTHR43341">
    <property type="entry name" value="AMINO ACID PERMEASE"/>
    <property type="match status" value="1"/>
</dbReference>
<evidence type="ECO:0000256" key="1">
    <source>
        <dbReference type="ARBA" id="ARBA00004141"/>
    </source>
</evidence>
<protein>
    <submittedName>
        <fullName evidence="8">General amino acid permease AGP2</fullName>
    </submittedName>
</protein>
<feature type="transmembrane region" description="Helical" evidence="6">
    <location>
        <begin position="463"/>
        <end position="485"/>
    </location>
</feature>
<feature type="region of interest" description="Disordered" evidence="5">
    <location>
        <begin position="1"/>
        <end position="40"/>
    </location>
</feature>
<feature type="transmembrane region" description="Helical" evidence="6">
    <location>
        <begin position="165"/>
        <end position="187"/>
    </location>
</feature>
<feature type="transmembrane region" description="Helical" evidence="6">
    <location>
        <begin position="57"/>
        <end position="78"/>
    </location>
</feature>
<dbReference type="Pfam" id="PF00324">
    <property type="entry name" value="AA_permease"/>
    <property type="match status" value="1"/>
</dbReference>
<dbReference type="Gene3D" id="1.20.1740.10">
    <property type="entry name" value="Amino acid/polyamine transporter I"/>
    <property type="match status" value="1"/>
</dbReference>
<comment type="subcellular location">
    <subcellularLocation>
        <location evidence="1">Membrane</location>
        <topology evidence="1">Multi-pass membrane protein</topology>
    </subcellularLocation>
</comment>
<dbReference type="GO" id="GO:0015171">
    <property type="term" value="F:amino acid transmembrane transporter activity"/>
    <property type="evidence" value="ECO:0007669"/>
    <property type="project" value="TreeGrafter"/>
</dbReference>
<evidence type="ECO:0000256" key="4">
    <source>
        <dbReference type="ARBA" id="ARBA00023136"/>
    </source>
</evidence>
<feature type="transmembrane region" description="Helical" evidence="6">
    <location>
        <begin position="491"/>
        <end position="513"/>
    </location>
</feature>
<evidence type="ECO:0000256" key="2">
    <source>
        <dbReference type="ARBA" id="ARBA00022692"/>
    </source>
</evidence>
<dbReference type="InterPro" id="IPR004841">
    <property type="entry name" value="AA-permease/SLC12A_dom"/>
</dbReference>
<evidence type="ECO:0000256" key="6">
    <source>
        <dbReference type="SAM" id="Phobius"/>
    </source>
</evidence>
<dbReference type="PANTHER" id="PTHR43341:SF6">
    <property type="entry name" value="AMINO ACID TRANSPORTER (EUROFUNG)"/>
    <property type="match status" value="1"/>
</dbReference>
<organism evidence="8 9">
    <name type="scientific">Cordyceps militaris</name>
    <name type="common">Caterpillar fungus</name>
    <name type="synonym">Clavaria militaris</name>
    <dbReference type="NCBI Taxonomy" id="73501"/>
    <lineage>
        <taxon>Eukaryota</taxon>
        <taxon>Fungi</taxon>
        <taxon>Dikarya</taxon>
        <taxon>Ascomycota</taxon>
        <taxon>Pezizomycotina</taxon>
        <taxon>Sordariomycetes</taxon>
        <taxon>Hypocreomycetidae</taxon>
        <taxon>Hypocreales</taxon>
        <taxon>Cordycipitaceae</taxon>
        <taxon>Cordyceps</taxon>
    </lineage>
</organism>
<feature type="transmembrane region" description="Helical" evidence="6">
    <location>
        <begin position="84"/>
        <end position="101"/>
    </location>
</feature>
<keyword evidence="4 6" id="KW-0472">Membrane</keyword>
<evidence type="ECO:0000256" key="5">
    <source>
        <dbReference type="SAM" id="MobiDB-lite"/>
    </source>
</evidence>
<evidence type="ECO:0000259" key="7">
    <source>
        <dbReference type="Pfam" id="PF00324"/>
    </source>
</evidence>
<keyword evidence="2 6" id="KW-0812">Transmembrane</keyword>
<feature type="domain" description="Amino acid permease/ SLC12A" evidence="7">
    <location>
        <begin position="57"/>
        <end position="521"/>
    </location>
</feature>
<name>A0A2H4SQC7_CORMI</name>
<dbReference type="VEuPathDB" id="FungiDB:CCM_08052"/>
<feature type="transmembrane region" description="Helical" evidence="6">
    <location>
        <begin position="248"/>
        <end position="266"/>
    </location>
</feature>
<sequence>MFGTKSSPPTSRGPSLRTSSEKPGHTSHSEVTDEGTSGLYPATTAGELHREMSIRTIFMLGIGGGIGTALFVSIGGALNTAGPANLLLGFLVYSMVLANINNSMAEMTTYMPISGSFIRLAGHWVDDALGFAGGWNFYVYLGLIIPFEITALSLVLSYWSPHIPVAAICAACIVLYIAINVFAVRIYGAAEFGLCAGKALLMVILMMFTLVAMCGGNPKHDAFGFRHWTDPSPFLEYFSTGNTGRFEGFLASLWFASFTCVGPEFLSIAASEVKHPRIYVKKAYKVLFARIAVFFIGGCLAVTIILSPSDSKLNAIYKHGSGNSGSATASPYIIAMQNLGVRGLPHIITALFATTIFAAGNTVLYSATRCLYGLSLEGRAPKFLRKVNKSGVPIYCLLVTMIFPLLSFLQVGSGTSTVLAWLINLATGGTLMYFIIALITYIRFNKACKVQGFDRDTLPYKGWFQPYSAWFALIFELAIVVFYGYRSLVPFSVSGFITCYFMPVLVPSLFLAWKLIKKTKFIAAEDVDLVWEAPLIDAYEASLEEAPVGFWRDVWLMMRGWNALIPSQTPSTKAFWKEFWATGVNSCDLKGVELNDSYKLIVVSNLDNMFYYHSGKRRTYSPDYRL</sequence>
<feature type="compositionally biased region" description="Polar residues" evidence="5">
    <location>
        <begin position="1"/>
        <end position="18"/>
    </location>
</feature>
<feature type="transmembrane region" description="Helical" evidence="6">
    <location>
        <begin position="199"/>
        <end position="218"/>
    </location>
</feature>
<accession>A0A2H4SQC7</accession>
<evidence type="ECO:0000313" key="8">
    <source>
        <dbReference type="EMBL" id="ATY65321.1"/>
    </source>
</evidence>